<dbReference type="EMBL" id="CP053452">
    <property type="protein sequence ID" value="QJW96141.1"/>
    <property type="molecule type" value="Genomic_DNA"/>
</dbReference>
<dbReference type="KEGG" id="ftj:FTUN_3697"/>
<accession>A0A6M5YSA2</accession>
<protein>
    <submittedName>
        <fullName evidence="1">Uncharacterized protein</fullName>
    </submittedName>
</protein>
<dbReference type="AlphaFoldDB" id="A0A6M5YSA2"/>
<sequence length="62" mass="7189">MVSHVHGDSLYGHWTEYEFHNYHNEPDYFLRCVVTWAPDGVTLTEPTGHKLFIPKNAFIGGR</sequence>
<organism evidence="1 2">
    <name type="scientific">Frigoriglobus tundricola</name>
    <dbReference type="NCBI Taxonomy" id="2774151"/>
    <lineage>
        <taxon>Bacteria</taxon>
        <taxon>Pseudomonadati</taxon>
        <taxon>Planctomycetota</taxon>
        <taxon>Planctomycetia</taxon>
        <taxon>Gemmatales</taxon>
        <taxon>Gemmataceae</taxon>
        <taxon>Frigoriglobus</taxon>
    </lineage>
</organism>
<name>A0A6M5YSA2_9BACT</name>
<reference evidence="2" key="1">
    <citation type="submission" date="2020-05" db="EMBL/GenBank/DDBJ databases">
        <title>Frigoriglobus tundricola gen. nov., sp. nov., a psychrotolerant cellulolytic planctomycete of the family Gemmataceae with two divergent copies of 16S rRNA gene.</title>
        <authorList>
            <person name="Kulichevskaya I.S."/>
            <person name="Ivanova A.A."/>
            <person name="Naumoff D.G."/>
            <person name="Beletsky A.V."/>
            <person name="Rijpstra W.I.C."/>
            <person name="Sinninghe Damste J.S."/>
            <person name="Mardanov A.V."/>
            <person name="Ravin N.V."/>
            <person name="Dedysh S.N."/>
        </authorList>
    </citation>
    <scope>NUCLEOTIDE SEQUENCE [LARGE SCALE GENOMIC DNA]</scope>
    <source>
        <strain evidence="2">PL17</strain>
    </source>
</reference>
<proteinExistence type="predicted"/>
<evidence type="ECO:0000313" key="1">
    <source>
        <dbReference type="EMBL" id="QJW96141.1"/>
    </source>
</evidence>
<gene>
    <name evidence="1" type="ORF">FTUN_3697</name>
</gene>
<evidence type="ECO:0000313" key="2">
    <source>
        <dbReference type="Proteomes" id="UP000503447"/>
    </source>
</evidence>
<keyword evidence="2" id="KW-1185">Reference proteome</keyword>
<dbReference type="Proteomes" id="UP000503447">
    <property type="component" value="Chromosome"/>
</dbReference>